<feature type="region of interest" description="Disordered" evidence="1">
    <location>
        <begin position="1"/>
        <end position="31"/>
    </location>
</feature>
<reference evidence="2 3" key="1">
    <citation type="submission" date="2023-07" db="EMBL/GenBank/DDBJ databases">
        <title>Sorghum-associated microbial communities from plants grown in Nebraska, USA.</title>
        <authorList>
            <person name="Schachtman D."/>
        </authorList>
    </citation>
    <scope>NUCLEOTIDE SEQUENCE [LARGE SCALE GENOMIC DNA]</scope>
    <source>
        <strain evidence="2 3">BE316</strain>
    </source>
</reference>
<protein>
    <submittedName>
        <fullName evidence="2">Uncharacterized protein</fullName>
    </submittedName>
</protein>
<organism evidence="2 3">
    <name type="scientific">Roseateles asaccharophilus</name>
    <dbReference type="NCBI Taxonomy" id="582607"/>
    <lineage>
        <taxon>Bacteria</taxon>
        <taxon>Pseudomonadati</taxon>
        <taxon>Pseudomonadota</taxon>
        <taxon>Betaproteobacteria</taxon>
        <taxon>Burkholderiales</taxon>
        <taxon>Sphaerotilaceae</taxon>
        <taxon>Roseateles</taxon>
    </lineage>
</organism>
<evidence type="ECO:0000313" key="3">
    <source>
        <dbReference type="Proteomes" id="UP001180825"/>
    </source>
</evidence>
<accession>A0ABU2A4R7</accession>
<dbReference type="RefSeq" id="WP_310325950.1">
    <property type="nucleotide sequence ID" value="NZ_JAVDXV010000002.1"/>
</dbReference>
<evidence type="ECO:0000313" key="2">
    <source>
        <dbReference type="EMBL" id="MDR7332000.1"/>
    </source>
</evidence>
<name>A0ABU2A4R7_9BURK</name>
<feature type="compositionally biased region" description="Basic and acidic residues" evidence="1">
    <location>
        <begin position="17"/>
        <end position="31"/>
    </location>
</feature>
<dbReference type="Proteomes" id="UP001180825">
    <property type="component" value="Unassembled WGS sequence"/>
</dbReference>
<keyword evidence="3" id="KW-1185">Reference proteome</keyword>
<evidence type="ECO:0000256" key="1">
    <source>
        <dbReference type="SAM" id="MobiDB-lite"/>
    </source>
</evidence>
<dbReference type="EMBL" id="JAVDXV010000002">
    <property type="protein sequence ID" value="MDR7332000.1"/>
    <property type="molecule type" value="Genomic_DNA"/>
</dbReference>
<comment type="caution">
    <text evidence="2">The sequence shown here is derived from an EMBL/GenBank/DDBJ whole genome shotgun (WGS) entry which is preliminary data.</text>
</comment>
<proteinExistence type="predicted"/>
<gene>
    <name evidence="2" type="ORF">J2X21_001126</name>
</gene>
<sequence>MHEIDDPKGAQVPDAQGDSKKPPRRRPLDTLERVRREMTVTYWEHREGRIGLDDAKGRVHILGKISEVLKAEHGSDDEIAGLLKQVREKLKGDR</sequence>